<dbReference type="AlphaFoldDB" id="A0A1M4ZPT0"/>
<dbReference type="RefSeq" id="WP_217652973.1">
    <property type="nucleotide sequence ID" value="NZ_FQUU01000007.1"/>
</dbReference>
<name>A0A1M4ZPT0_9BACT</name>
<evidence type="ECO:0000313" key="3">
    <source>
        <dbReference type="Proteomes" id="UP000184048"/>
    </source>
</evidence>
<dbReference type="CDD" id="cd00838">
    <property type="entry name" value="MPP_superfamily"/>
    <property type="match status" value="1"/>
</dbReference>
<dbReference type="SUPFAM" id="SSF56300">
    <property type="entry name" value="Metallo-dependent phosphatases"/>
    <property type="match status" value="1"/>
</dbReference>
<proteinExistence type="predicted"/>
<evidence type="ECO:0000313" key="2">
    <source>
        <dbReference type="EMBL" id="SHF20008.1"/>
    </source>
</evidence>
<feature type="domain" description="Calcineurin-like phosphoesterase" evidence="1">
    <location>
        <begin position="41"/>
        <end position="239"/>
    </location>
</feature>
<dbReference type="InterPro" id="IPR004843">
    <property type="entry name" value="Calcineurin-like_PHP"/>
</dbReference>
<dbReference type="Proteomes" id="UP000184048">
    <property type="component" value="Unassembled WGS sequence"/>
</dbReference>
<dbReference type="PANTHER" id="PTHR43143">
    <property type="entry name" value="METALLOPHOSPHOESTERASE, CALCINEURIN SUPERFAMILY"/>
    <property type="match status" value="1"/>
</dbReference>
<gene>
    <name evidence="2" type="ORF">SAMN02745131_02026</name>
</gene>
<reference evidence="2 3" key="1">
    <citation type="submission" date="2016-11" db="EMBL/GenBank/DDBJ databases">
        <authorList>
            <person name="Jaros S."/>
            <person name="Januszkiewicz K."/>
            <person name="Wedrychowicz H."/>
        </authorList>
    </citation>
    <scope>NUCLEOTIDE SEQUENCE [LARGE SCALE GENOMIC DNA]</scope>
    <source>
        <strain evidence="2 3">DSM 18119</strain>
    </source>
</reference>
<keyword evidence="3" id="KW-1185">Reference proteome</keyword>
<sequence length="337" mass="38304">MYLKLIIFCMLNLQGGFLNSQPTEKPILFEQPVQPNDSTLIAFASDTQAPMWVETLWLKANNNRQATRDIFSDIGSRRPGSLFLLGDVVNLGYSNRQWKPIDNYLNELRSRKIDVYAILGNHEVMGFSKKGQAKFQARFPEHKRTGYLQVRDSVAIVLLNSNFNSLTPSEDSEQVNWYKSTLQQLDADSSIQYIITTCHHSPYTNSKIVGPSTAVQNRFVNPFLVSKKSKLFLSGHCHGFEHYNIKGKDFMVIGGGGGLHQPLRQDGNCLPDLCKNYKPLFHYLTVRRSSEGLQVTSYELKKDFSNFDVGLQFDIQNPNKPSVQYAKTVVREPQLVD</sequence>
<organism evidence="2 3">
    <name type="scientific">Flavisolibacter ginsengisoli DSM 18119</name>
    <dbReference type="NCBI Taxonomy" id="1121884"/>
    <lineage>
        <taxon>Bacteria</taxon>
        <taxon>Pseudomonadati</taxon>
        <taxon>Bacteroidota</taxon>
        <taxon>Chitinophagia</taxon>
        <taxon>Chitinophagales</taxon>
        <taxon>Chitinophagaceae</taxon>
        <taxon>Flavisolibacter</taxon>
    </lineage>
</organism>
<dbReference type="STRING" id="1121884.SAMN02745131_02026"/>
<dbReference type="EMBL" id="FQUU01000007">
    <property type="protein sequence ID" value="SHF20008.1"/>
    <property type="molecule type" value="Genomic_DNA"/>
</dbReference>
<dbReference type="InterPro" id="IPR051918">
    <property type="entry name" value="STPP_CPPED1"/>
</dbReference>
<dbReference type="Pfam" id="PF00149">
    <property type="entry name" value="Metallophos"/>
    <property type="match status" value="1"/>
</dbReference>
<evidence type="ECO:0000259" key="1">
    <source>
        <dbReference type="Pfam" id="PF00149"/>
    </source>
</evidence>
<dbReference type="PANTHER" id="PTHR43143:SF1">
    <property type="entry name" value="SERINE_THREONINE-PROTEIN PHOSPHATASE CPPED1"/>
    <property type="match status" value="1"/>
</dbReference>
<dbReference type="InterPro" id="IPR029052">
    <property type="entry name" value="Metallo-depent_PP-like"/>
</dbReference>
<accession>A0A1M4ZPT0</accession>
<protein>
    <submittedName>
        <fullName evidence="2">Calcineurin-like phosphoesterase</fullName>
    </submittedName>
</protein>
<dbReference type="GO" id="GO:0016787">
    <property type="term" value="F:hydrolase activity"/>
    <property type="evidence" value="ECO:0007669"/>
    <property type="project" value="InterPro"/>
</dbReference>
<dbReference type="Gene3D" id="3.60.21.10">
    <property type="match status" value="1"/>
</dbReference>